<feature type="region of interest" description="Disordered" evidence="1">
    <location>
        <begin position="1"/>
        <end position="49"/>
    </location>
</feature>
<dbReference type="Proteomes" id="UP000000763">
    <property type="component" value="Chromosome 1"/>
</dbReference>
<evidence type="ECO:0000256" key="1">
    <source>
        <dbReference type="SAM" id="MobiDB-lite"/>
    </source>
</evidence>
<evidence type="ECO:0000313" key="3">
    <source>
        <dbReference type="Proteomes" id="UP000000763"/>
    </source>
</evidence>
<organism evidence="2 3">
    <name type="scientific">Oryza sativa subsp. japonica</name>
    <name type="common">Rice</name>
    <dbReference type="NCBI Taxonomy" id="39947"/>
    <lineage>
        <taxon>Eukaryota</taxon>
        <taxon>Viridiplantae</taxon>
        <taxon>Streptophyta</taxon>
        <taxon>Embryophyta</taxon>
        <taxon>Tracheophyta</taxon>
        <taxon>Spermatophyta</taxon>
        <taxon>Magnoliopsida</taxon>
        <taxon>Liliopsida</taxon>
        <taxon>Poales</taxon>
        <taxon>Poaceae</taxon>
        <taxon>BOP clade</taxon>
        <taxon>Oryzoideae</taxon>
        <taxon>Oryzeae</taxon>
        <taxon>Oryzinae</taxon>
        <taxon>Oryza</taxon>
        <taxon>Oryza sativa</taxon>
    </lineage>
</organism>
<feature type="compositionally biased region" description="Basic and acidic residues" evidence="1">
    <location>
        <begin position="95"/>
        <end position="114"/>
    </location>
</feature>
<name>A0A0P0V164_ORYSJ</name>
<dbReference type="EMBL" id="AP008207">
    <property type="protein sequence ID" value="BAH91014.1"/>
    <property type="molecule type" value="Genomic_DNA"/>
</dbReference>
<proteinExistence type="predicted"/>
<evidence type="ECO:0000313" key="2">
    <source>
        <dbReference type="EMBL" id="BAH91014.1"/>
    </source>
</evidence>
<feature type="region of interest" description="Disordered" evidence="1">
    <location>
        <begin position="82"/>
        <end position="120"/>
    </location>
</feature>
<reference evidence="3" key="2">
    <citation type="journal article" date="2008" name="Nucleic Acids Res.">
        <title>The rice annotation project database (RAP-DB): 2008 update.</title>
        <authorList>
            <consortium name="The rice annotation project (RAP)"/>
        </authorList>
    </citation>
    <scope>GENOME REANNOTATION</scope>
    <source>
        <strain evidence="3">cv. Nipponbare</strain>
    </source>
</reference>
<feature type="region of interest" description="Disordered" evidence="1">
    <location>
        <begin position="141"/>
        <end position="165"/>
    </location>
</feature>
<reference evidence="2 3" key="1">
    <citation type="journal article" date="2005" name="Nature">
        <title>The map-based sequence of the rice genome.</title>
        <authorList>
            <consortium name="International rice genome sequencing project (IRGSP)"/>
            <person name="Matsumoto T."/>
            <person name="Wu J."/>
            <person name="Kanamori H."/>
            <person name="Katayose Y."/>
            <person name="Fujisawa M."/>
            <person name="Namiki N."/>
            <person name="Mizuno H."/>
            <person name="Yamamoto K."/>
            <person name="Antonio B.A."/>
            <person name="Baba T."/>
            <person name="Sakata K."/>
            <person name="Nagamura Y."/>
            <person name="Aoki H."/>
            <person name="Arikawa K."/>
            <person name="Arita K."/>
            <person name="Bito T."/>
            <person name="Chiden Y."/>
            <person name="Fujitsuka N."/>
            <person name="Fukunaka R."/>
            <person name="Hamada M."/>
            <person name="Harada C."/>
            <person name="Hayashi A."/>
            <person name="Hijishita S."/>
            <person name="Honda M."/>
            <person name="Hosokawa S."/>
            <person name="Ichikawa Y."/>
            <person name="Idonuma A."/>
            <person name="Iijima M."/>
            <person name="Ikeda M."/>
            <person name="Ikeno M."/>
            <person name="Ito K."/>
            <person name="Ito S."/>
            <person name="Ito T."/>
            <person name="Ito Y."/>
            <person name="Ito Y."/>
            <person name="Iwabuchi A."/>
            <person name="Kamiya K."/>
            <person name="Karasawa W."/>
            <person name="Kurita K."/>
            <person name="Katagiri S."/>
            <person name="Kikuta A."/>
            <person name="Kobayashi H."/>
            <person name="Kobayashi N."/>
            <person name="Machita K."/>
            <person name="Maehara T."/>
            <person name="Masukawa M."/>
            <person name="Mizubayashi T."/>
            <person name="Mukai Y."/>
            <person name="Nagasaki H."/>
            <person name="Nagata Y."/>
            <person name="Naito S."/>
            <person name="Nakashima M."/>
            <person name="Nakama Y."/>
            <person name="Nakamichi Y."/>
            <person name="Nakamura M."/>
            <person name="Meguro A."/>
            <person name="Negishi M."/>
            <person name="Ohta I."/>
            <person name="Ohta T."/>
            <person name="Okamoto M."/>
            <person name="Ono N."/>
            <person name="Saji S."/>
            <person name="Sakaguchi M."/>
            <person name="Sakai K."/>
            <person name="Shibata M."/>
            <person name="Shimokawa T."/>
            <person name="Song J."/>
            <person name="Takazaki Y."/>
            <person name="Terasawa K."/>
            <person name="Tsugane M."/>
            <person name="Tsuji K."/>
            <person name="Ueda S."/>
            <person name="Waki K."/>
            <person name="Yamagata H."/>
            <person name="Yamamoto M."/>
            <person name="Yamamoto S."/>
            <person name="Yamane H."/>
            <person name="Yoshiki S."/>
            <person name="Yoshihara R."/>
            <person name="Yukawa K."/>
            <person name="Zhong H."/>
            <person name="Yano M."/>
            <person name="Yuan Q."/>
            <person name="Ouyang S."/>
            <person name="Liu J."/>
            <person name="Jones K.M."/>
            <person name="Gansberger K."/>
            <person name="Moffat K."/>
            <person name="Hill J."/>
            <person name="Bera J."/>
            <person name="Fadrosh D."/>
            <person name="Jin S."/>
            <person name="Johri S."/>
            <person name="Kim M."/>
            <person name="Overton L."/>
            <person name="Reardon M."/>
            <person name="Tsitrin T."/>
            <person name="Vuong H."/>
            <person name="Weaver B."/>
            <person name="Ciecko A."/>
            <person name="Tallon L."/>
            <person name="Jackson J."/>
            <person name="Pai G."/>
            <person name="Aken S.V."/>
            <person name="Utterback T."/>
            <person name="Reidmuller S."/>
            <person name="Feldblyum T."/>
            <person name="Hsiao J."/>
            <person name="Zismann V."/>
            <person name="Iobst S."/>
            <person name="de Vazeille A.R."/>
            <person name="Buell C.R."/>
            <person name="Ying K."/>
            <person name="Li Y."/>
            <person name="Lu T."/>
            <person name="Huang Y."/>
            <person name="Zhao Q."/>
            <person name="Feng Q."/>
            <person name="Zhang L."/>
            <person name="Zhu J."/>
            <person name="Weng Q."/>
            <person name="Mu J."/>
            <person name="Lu Y."/>
            <person name="Fan D."/>
            <person name="Liu Y."/>
            <person name="Guan J."/>
            <person name="Zhang Y."/>
            <person name="Yu S."/>
            <person name="Liu X."/>
            <person name="Zhang Y."/>
            <person name="Hong G."/>
            <person name="Han B."/>
            <person name="Choisne N."/>
            <person name="Demange N."/>
            <person name="Orjeda G."/>
            <person name="Samain S."/>
            <person name="Cattolico L."/>
            <person name="Pelletier E."/>
            <person name="Couloux A."/>
            <person name="Segurens B."/>
            <person name="Wincker P."/>
            <person name="D'Hont A."/>
            <person name="Scarpelli C."/>
            <person name="Weissenbach J."/>
            <person name="Salanoubat M."/>
            <person name="Quetier F."/>
            <person name="Yu Y."/>
            <person name="Kim H.R."/>
            <person name="Rambo T."/>
            <person name="Currie J."/>
            <person name="Collura K."/>
            <person name="Luo M."/>
            <person name="Yang T."/>
            <person name="Ammiraju J.S.S."/>
            <person name="Engler F."/>
            <person name="Soderlund C."/>
            <person name="Wing R.A."/>
            <person name="Palmer L.E."/>
            <person name="de la Bastide M."/>
            <person name="Spiegel L."/>
            <person name="Nascimento L."/>
            <person name="Zutavern T."/>
            <person name="O'Shaughnessy A."/>
            <person name="Dike S."/>
            <person name="Dedhia N."/>
            <person name="Preston R."/>
            <person name="Balija V."/>
            <person name="McCombie W.R."/>
            <person name="Chow T."/>
            <person name="Chen H."/>
            <person name="Chung M."/>
            <person name="Chen C."/>
            <person name="Shaw J."/>
            <person name="Wu H."/>
            <person name="Hsiao K."/>
            <person name="Chao Y."/>
            <person name="Chu M."/>
            <person name="Cheng C."/>
            <person name="Hour A."/>
            <person name="Lee P."/>
            <person name="Lin S."/>
            <person name="Lin Y."/>
            <person name="Liou J."/>
            <person name="Liu S."/>
            <person name="Hsing Y."/>
            <person name="Raghuvanshi S."/>
            <person name="Mohanty A."/>
            <person name="Bharti A.K."/>
            <person name="Gaur A."/>
            <person name="Gupta V."/>
            <person name="Kumar D."/>
            <person name="Ravi V."/>
            <person name="Vij S."/>
            <person name="Kapur A."/>
            <person name="Khurana P."/>
            <person name="Khurana P."/>
            <person name="Khurana J.P."/>
            <person name="Tyagi A.K."/>
            <person name="Gaikwad K."/>
            <person name="Singh A."/>
            <person name="Dalal V."/>
            <person name="Srivastava S."/>
            <person name="Dixit A."/>
            <person name="Pal A.K."/>
            <person name="Ghazi I.A."/>
            <person name="Yadav M."/>
            <person name="Pandit A."/>
            <person name="Bhargava A."/>
            <person name="Sureshbabu K."/>
            <person name="Batra K."/>
            <person name="Sharma T.R."/>
            <person name="Mohapatra T."/>
            <person name="Singh N.K."/>
            <person name="Messing J."/>
            <person name="Nelson A.B."/>
            <person name="Fuks G."/>
            <person name="Kavchok S."/>
            <person name="Keizer G."/>
            <person name="Linton E."/>
            <person name="Llaca V."/>
            <person name="Song R."/>
            <person name="Tanyolac B."/>
            <person name="Young S."/>
            <person name="Ho-Il K."/>
            <person name="Hahn J.H."/>
            <person name="Sangsakoo G."/>
            <person name="Vanavichit A."/>
            <person name="de Mattos Luiz.A.T."/>
            <person name="Zimmer P.D."/>
            <person name="Malone G."/>
            <person name="Dellagostin O."/>
            <person name="de Oliveira A.C."/>
            <person name="Bevan M."/>
            <person name="Bancroft I."/>
            <person name="Minx P."/>
            <person name="Cordum H."/>
            <person name="Wilson R."/>
            <person name="Cheng Z."/>
            <person name="Jin W."/>
            <person name="Jiang J."/>
            <person name="Leong S.A."/>
            <person name="Iwama H."/>
            <person name="Gojobori T."/>
            <person name="Itoh T."/>
            <person name="Niimura Y."/>
            <person name="Fujii Y."/>
            <person name="Habara T."/>
            <person name="Sakai H."/>
            <person name="Sato Y."/>
            <person name="Wilson G."/>
            <person name="Kumar K."/>
            <person name="McCouch S."/>
            <person name="Juretic N."/>
            <person name="Hoen D."/>
            <person name="Wright S."/>
            <person name="Bruskiewich R."/>
            <person name="Bureau T."/>
            <person name="Miyao A."/>
            <person name="Hirochika H."/>
            <person name="Nishikawa T."/>
            <person name="Kadowaki K."/>
            <person name="Sugiura M."/>
            <person name="Burr B."/>
            <person name="Sasaki T."/>
        </authorList>
    </citation>
    <scope>NUCLEOTIDE SEQUENCE [LARGE SCALE GENOMIC DNA]</scope>
    <source>
        <strain evidence="3">cv. Nipponbare</strain>
    </source>
</reference>
<sequence length="200" mass="21183">MMSPSRHDGRDGGRQRRREVWVGGERGGHRLHHRRLPGGAGAAQPRGRRPLLREVHRQLRRHGERHRLGSRTRVDDRRAVERVQQAGGAGASGRRLREVEGDGGERRGGGERGHGGGVGEGLVEHRRRVVVVVVAEQGGGGAVAAGSRAGEEHGRGGGGGVGHGGGRRRQLVVVVALVGGDQHGLVLGAPLHLHTDDICI</sequence>
<dbReference type="KEGG" id="dosa:Os01g0289732"/>
<gene>
    <name evidence="2" type="ordered locus">Os01g0289732</name>
</gene>
<dbReference type="Gramene" id="Os01t0289732-01">
    <property type="protein sequence ID" value="Os01t0289732-01"/>
    <property type="gene ID" value="Os01g0289732"/>
</dbReference>
<feature type="compositionally biased region" description="Basic and acidic residues" evidence="1">
    <location>
        <begin position="1"/>
        <end position="20"/>
    </location>
</feature>
<dbReference type="AlphaFoldDB" id="A0A0P0V164"/>
<protein>
    <submittedName>
        <fullName evidence="2">Os01g0289732 protein</fullName>
    </submittedName>
</protein>
<accession>A0A0P0V164</accession>